<dbReference type="CDD" id="cd00637">
    <property type="entry name" value="7tm_classA_rhodopsin-like"/>
    <property type="match status" value="1"/>
</dbReference>
<protein>
    <recommendedName>
        <fullName evidence="9">G-protein coupled receptors family 1 profile domain-containing protein</fullName>
    </recommendedName>
</protein>
<feature type="transmembrane region" description="Helical" evidence="8">
    <location>
        <begin position="411"/>
        <end position="431"/>
    </location>
</feature>
<dbReference type="InterPro" id="IPR001611">
    <property type="entry name" value="Leu-rich_rpt"/>
</dbReference>
<dbReference type="InterPro" id="IPR032675">
    <property type="entry name" value="LRR_dom_sf"/>
</dbReference>
<keyword evidence="4" id="KW-0677">Repeat</keyword>
<evidence type="ECO:0000256" key="2">
    <source>
        <dbReference type="ARBA" id="ARBA00022614"/>
    </source>
</evidence>
<feature type="domain" description="G-protein coupled receptors family 1 profile" evidence="9">
    <location>
        <begin position="347"/>
        <end position="623"/>
    </location>
</feature>
<dbReference type="Proteomes" id="UP001159405">
    <property type="component" value="Unassembled WGS sequence"/>
</dbReference>
<dbReference type="Gene3D" id="1.20.1070.10">
    <property type="entry name" value="Rhodopsin 7-helix transmembrane proteins"/>
    <property type="match status" value="1"/>
</dbReference>
<evidence type="ECO:0000256" key="7">
    <source>
        <dbReference type="RuleBase" id="RU000688"/>
    </source>
</evidence>
<evidence type="ECO:0000256" key="5">
    <source>
        <dbReference type="ARBA" id="ARBA00022989"/>
    </source>
</evidence>
<accession>A0ABN8N9G4</accession>
<dbReference type="InterPro" id="IPR017452">
    <property type="entry name" value="GPCR_Rhodpsn_7TM"/>
</dbReference>
<name>A0ABN8N9G4_9CNID</name>
<feature type="transmembrane region" description="Helical" evidence="8">
    <location>
        <begin position="452"/>
        <end position="474"/>
    </location>
</feature>
<dbReference type="PANTHER" id="PTHR48051:SF1">
    <property type="entry name" value="RAS SUPPRESSOR PROTEIN 1"/>
    <property type="match status" value="1"/>
</dbReference>
<dbReference type="SUPFAM" id="SSF52058">
    <property type="entry name" value="L domain-like"/>
    <property type="match status" value="1"/>
</dbReference>
<sequence>MSSSIHEEILEAQSQGYTLLYLNYRKLSELPEELLSLSKIKKLYLKRNVLRKLPADIWRLGNLVELYLHSNNLRELPDGIGKLQTLERLNVCNNFLKNLTPAIGQLTSLTSLQLANNELPFLPKELGNLTQLKDLNVINNKLEWLPWQLCNCASLNSLSFDGNAIRKIPRQLMRHQGLTDLYASGNKLSSLPQDVNQLSSLESLILDNNMDLHLLPATLLKMENLKIIGLNANKSNNLFCFFSSTDLGQVLDLRYILDSHCSSVPPLTELCFRAVHSFGKTLFIVNIYAVFFMSQSVFLFVYEQSTNTTNSDFYFEQYFAEEYKRYSEFTNVVYVLQFAVAVIGIIADITICGILLRKKRLLKNFSNFHLFNLAMTDVVFRLALTPVLFAIENKEVRDGSNALCKLGGFGSYTTLAVTFVLLLGITLDRYFHIVHPIKARNITWKHSRKAVFFSWLYGAACSSPILFSMEYSTVDWKETDYEVCLWGVGLPFQISSSVFLSFAFLLPLALMTVAYAKILKVLWQRARKNVCVNSQIANAKFRAVKMMVGVVIAYSISWGPKLVWDFLQAFEIVSLEYMIDWESEEIPLEDKIREEKNYIKLLIIDDSMELLTYTSSVLNSVIFGYYNKSFREELKSCCCRINCSQCFKTGDAKTKSRKKTGQPEPQTIFFENETMRSLDVCNLED</sequence>
<evidence type="ECO:0000313" key="11">
    <source>
        <dbReference type="Proteomes" id="UP001159405"/>
    </source>
</evidence>
<feature type="non-terminal residue" evidence="10">
    <location>
        <position position="685"/>
    </location>
</feature>
<comment type="similarity">
    <text evidence="7">Belongs to the G-protein coupled receptor 1 family.</text>
</comment>
<organism evidence="10 11">
    <name type="scientific">Porites lobata</name>
    <dbReference type="NCBI Taxonomy" id="104759"/>
    <lineage>
        <taxon>Eukaryota</taxon>
        <taxon>Metazoa</taxon>
        <taxon>Cnidaria</taxon>
        <taxon>Anthozoa</taxon>
        <taxon>Hexacorallia</taxon>
        <taxon>Scleractinia</taxon>
        <taxon>Fungiina</taxon>
        <taxon>Poritidae</taxon>
        <taxon>Porites</taxon>
    </lineage>
</organism>
<feature type="transmembrane region" description="Helical" evidence="8">
    <location>
        <begin position="282"/>
        <end position="302"/>
    </location>
</feature>
<keyword evidence="7" id="KW-0675">Receptor</keyword>
<proteinExistence type="inferred from homology"/>
<keyword evidence="7" id="KW-0297">G-protein coupled receptor</keyword>
<dbReference type="PANTHER" id="PTHR48051">
    <property type="match status" value="1"/>
</dbReference>
<dbReference type="InterPro" id="IPR000276">
    <property type="entry name" value="GPCR_Rhodpsn"/>
</dbReference>
<feature type="transmembrane region" description="Helical" evidence="8">
    <location>
        <begin position="494"/>
        <end position="518"/>
    </location>
</feature>
<dbReference type="Pfam" id="PF00001">
    <property type="entry name" value="7tm_1"/>
    <property type="match status" value="1"/>
</dbReference>
<keyword evidence="7" id="KW-0807">Transducer</keyword>
<evidence type="ECO:0000256" key="4">
    <source>
        <dbReference type="ARBA" id="ARBA00022737"/>
    </source>
</evidence>
<dbReference type="InterPro" id="IPR003591">
    <property type="entry name" value="Leu-rich_rpt_typical-subtyp"/>
</dbReference>
<dbReference type="SUPFAM" id="SSF81321">
    <property type="entry name" value="Family A G protein-coupled receptor-like"/>
    <property type="match status" value="1"/>
</dbReference>
<evidence type="ECO:0000256" key="6">
    <source>
        <dbReference type="ARBA" id="ARBA00023136"/>
    </source>
</evidence>
<comment type="subcellular location">
    <subcellularLocation>
        <location evidence="1">Membrane</location>
    </subcellularLocation>
</comment>
<dbReference type="EMBL" id="CALNXK010000010">
    <property type="protein sequence ID" value="CAH3042986.1"/>
    <property type="molecule type" value="Genomic_DNA"/>
</dbReference>
<keyword evidence="3 7" id="KW-0812">Transmembrane</keyword>
<evidence type="ECO:0000256" key="8">
    <source>
        <dbReference type="SAM" id="Phobius"/>
    </source>
</evidence>
<reference evidence="10 11" key="1">
    <citation type="submission" date="2022-05" db="EMBL/GenBank/DDBJ databases">
        <authorList>
            <consortium name="Genoscope - CEA"/>
            <person name="William W."/>
        </authorList>
    </citation>
    <scope>NUCLEOTIDE SEQUENCE [LARGE SCALE GENOMIC DNA]</scope>
</reference>
<evidence type="ECO:0000259" key="9">
    <source>
        <dbReference type="PROSITE" id="PS50262"/>
    </source>
</evidence>
<dbReference type="InterPro" id="IPR050216">
    <property type="entry name" value="LRR_domain-containing"/>
</dbReference>
<dbReference type="Gene3D" id="3.80.10.10">
    <property type="entry name" value="Ribonuclease Inhibitor"/>
    <property type="match status" value="2"/>
</dbReference>
<feature type="transmembrane region" description="Helical" evidence="8">
    <location>
        <begin position="368"/>
        <end position="391"/>
    </location>
</feature>
<dbReference type="PROSITE" id="PS50262">
    <property type="entry name" value="G_PROTEIN_RECEP_F1_2"/>
    <property type="match status" value="1"/>
</dbReference>
<keyword evidence="2" id="KW-0433">Leucine-rich repeat</keyword>
<evidence type="ECO:0000256" key="1">
    <source>
        <dbReference type="ARBA" id="ARBA00004370"/>
    </source>
</evidence>
<keyword evidence="11" id="KW-1185">Reference proteome</keyword>
<evidence type="ECO:0000313" key="10">
    <source>
        <dbReference type="EMBL" id="CAH3042986.1"/>
    </source>
</evidence>
<dbReference type="PROSITE" id="PS00237">
    <property type="entry name" value="G_PROTEIN_RECEP_F1_1"/>
    <property type="match status" value="1"/>
</dbReference>
<keyword evidence="5 8" id="KW-1133">Transmembrane helix</keyword>
<comment type="caution">
    <text evidence="10">The sequence shown here is derived from an EMBL/GenBank/DDBJ whole genome shotgun (WGS) entry which is preliminary data.</text>
</comment>
<dbReference type="SMART" id="SM00364">
    <property type="entry name" value="LRR_BAC"/>
    <property type="match status" value="6"/>
</dbReference>
<dbReference type="Pfam" id="PF00560">
    <property type="entry name" value="LRR_1"/>
    <property type="match status" value="1"/>
</dbReference>
<feature type="transmembrane region" description="Helical" evidence="8">
    <location>
        <begin position="332"/>
        <end position="356"/>
    </location>
</feature>
<dbReference type="PRINTS" id="PR00237">
    <property type="entry name" value="GPCRRHODOPSN"/>
</dbReference>
<keyword evidence="6 8" id="KW-0472">Membrane</keyword>
<gene>
    <name evidence="10" type="ORF">PLOB_00000797</name>
</gene>
<evidence type="ECO:0000256" key="3">
    <source>
        <dbReference type="ARBA" id="ARBA00022692"/>
    </source>
</evidence>
<dbReference type="PROSITE" id="PS51450">
    <property type="entry name" value="LRR"/>
    <property type="match status" value="1"/>
</dbReference>
<dbReference type="SMART" id="SM00369">
    <property type="entry name" value="LRR_TYP"/>
    <property type="match status" value="6"/>
</dbReference>